<dbReference type="EMBL" id="CP118157">
    <property type="protein sequence ID" value="WOF23847.1"/>
    <property type="molecule type" value="Genomic_DNA"/>
</dbReference>
<organism evidence="1 2">
    <name type="scientific">Microbacterium betulae</name>
    <dbReference type="NCBI Taxonomy" id="2981139"/>
    <lineage>
        <taxon>Bacteria</taxon>
        <taxon>Bacillati</taxon>
        <taxon>Actinomycetota</taxon>
        <taxon>Actinomycetes</taxon>
        <taxon>Micrococcales</taxon>
        <taxon>Microbacteriaceae</taxon>
        <taxon>Microbacterium</taxon>
    </lineage>
</organism>
<dbReference type="RefSeq" id="WP_317140318.1">
    <property type="nucleotide sequence ID" value="NZ_CP118157.1"/>
</dbReference>
<proteinExistence type="predicted"/>
<dbReference type="Proteomes" id="UP001305498">
    <property type="component" value="Chromosome"/>
</dbReference>
<evidence type="ECO:0000313" key="1">
    <source>
        <dbReference type="EMBL" id="WOF23847.1"/>
    </source>
</evidence>
<sequence>MKASTVTITTPTGETRIDLVAAATKARIRTTLLGASTLHVHLPEHLLTARLTEARTATADGRTWTLVGIRREGDTIRLVYEDTIIAALRAEQSRIMYQVALPAADIIGRFCTDAGVTADIDPTLGEIHVEGAGRSLLDTTDSWREISALADRLGGRAFSDGSRLVVAPDSVLLARDAPRVTGSAGAVQGDVTFHLDAGQPYDRAAIDVDDTWTADAGSVVEVYGTGPADGRWLVSEWARDLPHIAPGRVRLTRPATIGA</sequence>
<gene>
    <name evidence="1" type="ORF">N8K70_03965</name>
</gene>
<keyword evidence="2" id="KW-1185">Reference proteome</keyword>
<reference evidence="1 2" key="1">
    <citation type="submission" date="2023-02" db="EMBL/GenBank/DDBJ databases">
        <title>Microbacterium betulae sp. nov., isolated from birch wood.</title>
        <authorList>
            <person name="Pasciak M."/>
            <person name="Pawlik K.J."/>
            <person name="Martynowski D."/>
            <person name="Laczmanski L."/>
            <person name="Ciekot J."/>
            <person name="Szponar B."/>
            <person name="Wojcik-Fatla A."/>
            <person name="Mackiewicz B."/>
            <person name="Farian E."/>
            <person name="Cholewa G."/>
            <person name="Cholewa A."/>
            <person name="Dutkiewicz J."/>
        </authorList>
    </citation>
    <scope>NUCLEOTIDE SEQUENCE [LARGE SCALE GENOMIC DNA]</scope>
    <source>
        <strain evidence="1 2">AB</strain>
    </source>
</reference>
<evidence type="ECO:0000313" key="2">
    <source>
        <dbReference type="Proteomes" id="UP001305498"/>
    </source>
</evidence>
<accession>A0AA97I746</accession>
<dbReference type="AlphaFoldDB" id="A0AA97I746"/>
<protein>
    <submittedName>
        <fullName evidence="1">Uncharacterized protein</fullName>
    </submittedName>
</protein>
<name>A0AA97I746_9MICO</name>
<dbReference type="KEGG" id="mbet:N8K70_03965"/>